<feature type="modified residue" description="4-aspartylphosphate" evidence="2">
    <location>
        <position position="62"/>
    </location>
</feature>
<dbReference type="InterPro" id="IPR050595">
    <property type="entry name" value="Bact_response_regulator"/>
</dbReference>
<dbReference type="SUPFAM" id="SSF52172">
    <property type="entry name" value="CheY-like"/>
    <property type="match status" value="1"/>
</dbReference>
<sequence length="149" mass="16117">MKRPMGADEDRPVVLVVDDDEDHLMMLEASFDAAGYEVLTAASFADASKKLMESSVDALVADLTLGDGSALDLLPPLGDRRPRVAIVLSGFDRPEDFERARAAGFDAHLVKPTPFDRLTSIIDEGLKKRASGVQLARPRPGNGPKRAPY</sequence>
<feature type="domain" description="Response regulatory" evidence="3">
    <location>
        <begin position="13"/>
        <end position="126"/>
    </location>
</feature>
<name>A0A0K1PUY4_9BACT</name>
<dbReference type="InterPro" id="IPR011006">
    <property type="entry name" value="CheY-like_superfamily"/>
</dbReference>
<gene>
    <name evidence="4" type="ORF">AKJ09_03996</name>
</gene>
<evidence type="ECO:0000313" key="4">
    <source>
        <dbReference type="EMBL" id="AKU97332.1"/>
    </source>
</evidence>
<evidence type="ECO:0000256" key="2">
    <source>
        <dbReference type="PROSITE-ProRule" id="PRU00169"/>
    </source>
</evidence>
<dbReference type="PROSITE" id="PS50110">
    <property type="entry name" value="RESPONSE_REGULATORY"/>
    <property type="match status" value="1"/>
</dbReference>
<dbReference type="OrthoDB" id="5518865at2"/>
<accession>A0A0K1PUY4</accession>
<dbReference type="EMBL" id="CP012333">
    <property type="protein sequence ID" value="AKU97332.1"/>
    <property type="molecule type" value="Genomic_DNA"/>
</dbReference>
<organism evidence="4 5">
    <name type="scientific">Labilithrix luteola</name>
    <dbReference type="NCBI Taxonomy" id="1391654"/>
    <lineage>
        <taxon>Bacteria</taxon>
        <taxon>Pseudomonadati</taxon>
        <taxon>Myxococcota</taxon>
        <taxon>Polyangia</taxon>
        <taxon>Polyangiales</taxon>
        <taxon>Labilitrichaceae</taxon>
        <taxon>Labilithrix</taxon>
    </lineage>
</organism>
<evidence type="ECO:0000256" key="1">
    <source>
        <dbReference type="ARBA" id="ARBA00022553"/>
    </source>
</evidence>
<dbReference type="Pfam" id="PF00072">
    <property type="entry name" value="Response_reg"/>
    <property type="match status" value="1"/>
</dbReference>
<dbReference type="Proteomes" id="UP000064967">
    <property type="component" value="Chromosome"/>
</dbReference>
<dbReference type="PANTHER" id="PTHR44591">
    <property type="entry name" value="STRESS RESPONSE REGULATOR PROTEIN 1"/>
    <property type="match status" value="1"/>
</dbReference>
<reference evidence="4 5" key="1">
    <citation type="submission" date="2015-08" db="EMBL/GenBank/DDBJ databases">
        <authorList>
            <person name="Babu N.S."/>
            <person name="Beckwith C.J."/>
            <person name="Beseler K.G."/>
            <person name="Brison A."/>
            <person name="Carone J.V."/>
            <person name="Caskin T.P."/>
            <person name="Diamond M."/>
            <person name="Durham M.E."/>
            <person name="Foxe J.M."/>
            <person name="Go M."/>
            <person name="Henderson B.A."/>
            <person name="Jones I.B."/>
            <person name="McGettigan J.A."/>
            <person name="Micheletti S.J."/>
            <person name="Nasrallah M.E."/>
            <person name="Ortiz D."/>
            <person name="Piller C.R."/>
            <person name="Privatt S.R."/>
            <person name="Schneider S.L."/>
            <person name="Sharp S."/>
            <person name="Smith T.C."/>
            <person name="Stanton J.D."/>
            <person name="Ullery H.E."/>
            <person name="Wilson R.J."/>
            <person name="Serrano M.G."/>
            <person name="Buck G."/>
            <person name="Lee V."/>
            <person name="Wang Y."/>
            <person name="Carvalho R."/>
            <person name="Voegtly L."/>
            <person name="Shi R."/>
            <person name="Duckworth R."/>
            <person name="Johnson A."/>
            <person name="Loviza R."/>
            <person name="Walstead R."/>
            <person name="Shah Z."/>
            <person name="Kiflezghi M."/>
            <person name="Wade K."/>
            <person name="Ball S.L."/>
            <person name="Bradley K.W."/>
            <person name="Asai D.J."/>
            <person name="Bowman C.A."/>
            <person name="Russell D.A."/>
            <person name="Pope W.H."/>
            <person name="Jacobs-Sera D."/>
            <person name="Hendrix R.W."/>
            <person name="Hatfull G.F."/>
        </authorList>
    </citation>
    <scope>NUCLEOTIDE SEQUENCE [LARGE SCALE GENOMIC DNA]</scope>
    <source>
        <strain evidence="4 5">DSM 27648</strain>
    </source>
</reference>
<protein>
    <submittedName>
        <fullName evidence="4">Response regulator receiver protein</fullName>
    </submittedName>
</protein>
<evidence type="ECO:0000313" key="5">
    <source>
        <dbReference type="Proteomes" id="UP000064967"/>
    </source>
</evidence>
<dbReference type="Gene3D" id="3.40.50.2300">
    <property type="match status" value="1"/>
</dbReference>
<dbReference type="InterPro" id="IPR001789">
    <property type="entry name" value="Sig_transdc_resp-reg_receiver"/>
</dbReference>
<keyword evidence="5" id="KW-1185">Reference proteome</keyword>
<dbReference type="STRING" id="1391654.AKJ09_03996"/>
<dbReference type="AlphaFoldDB" id="A0A0K1PUY4"/>
<dbReference type="KEGG" id="llu:AKJ09_03996"/>
<dbReference type="GO" id="GO:0000160">
    <property type="term" value="P:phosphorelay signal transduction system"/>
    <property type="evidence" value="ECO:0007669"/>
    <property type="project" value="InterPro"/>
</dbReference>
<proteinExistence type="predicted"/>
<evidence type="ECO:0000259" key="3">
    <source>
        <dbReference type="PROSITE" id="PS50110"/>
    </source>
</evidence>
<dbReference type="SMART" id="SM00448">
    <property type="entry name" value="REC"/>
    <property type="match status" value="1"/>
</dbReference>
<keyword evidence="1 2" id="KW-0597">Phosphoprotein</keyword>
<dbReference type="PANTHER" id="PTHR44591:SF3">
    <property type="entry name" value="RESPONSE REGULATORY DOMAIN-CONTAINING PROTEIN"/>
    <property type="match status" value="1"/>
</dbReference>